<proteinExistence type="predicted"/>
<dbReference type="HOGENOM" id="CLU_1260360_0_0_11"/>
<evidence type="ECO:0000313" key="3">
    <source>
        <dbReference type="Proteomes" id="UP000030300"/>
    </source>
</evidence>
<dbReference type="InterPro" id="IPR055765">
    <property type="entry name" value="DUF7341"/>
</dbReference>
<dbReference type="EC" id="2.1.1.37" evidence="2"/>
<dbReference type="GO" id="GO:0003886">
    <property type="term" value="F:DNA (cytosine-5-)-methyltransferase activity"/>
    <property type="evidence" value="ECO:0007669"/>
    <property type="project" value="UniProtKB-EC"/>
</dbReference>
<evidence type="ECO:0000259" key="1">
    <source>
        <dbReference type="Pfam" id="PF24030"/>
    </source>
</evidence>
<keyword evidence="3" id="KW-1185">Reference proteome</keyword>
<keyword evidence="2" id="KW-0489">Methyltransferase</keyword>
<dbReference type="eggNOG" id="ENOG502ZI6Z">
    <property type="taxonomic scope" value="Bacteria"/>
</dbReference>
<protein>
    <submittedName>
        <fullName evidence="2">DNA-cytosine methyltransferase</fullName>
        <ecNumber evidence="2">2.1.1.37</ecNumber>
    </submittedName>
</protein>
<dbReference type="Pfam" id="PF24030">
    <property type="entry name" value="DUF7341"/>
    <property type="match status" value="1"/>
</dbReference>
<gene>
    <name evidence="2" type="ORF">KR76_01900</name>
</gene>
<sequence>MTPEPTDMVRELTTTHRHSEPYTHQANGTTYTQHHHVTVPALLDQLQHATPLTGGDDRTGSGYGSRPVASLEALDTLIRIDLEAARWVRDLGLDDPGDTKACVRLAGSLLPQTTTCTTDARATGCCLHHDITRWWHQARIVSGWDVAAWKPNNTCPLCGKRGTLRIRPADHAALCIDCRSTWEPGTISLLAEHIRAENHDQDEPDAEEMITA</sequence>
<dbReference type="GeneID" id="96607739"/>
<evidence type="ECO:0000313" key="2">
    <source>
        <dbReference type="EMBL" id="AIY15832.1"/>
    </source>
</evidence>
<dbReference type="Proteomes" id="UP000030300">
    <property type="component" value="Chromosome"/>
</dbReference>
<dbReference type="OrthoDB" id="3780662at2"/>
<dbReference type="STRING" id="2045.KR76_01900"/>
<name>A0A0A1DGU7_NOCSI</name>
<dbReference type="RefSeq" id="WP_038676229.1">
    <property type="nucleotide sequence ID" value="NZ_BJMC01000025.1"/>
</dbReference>
<accession>A0A0A1DGU7</accession>
<dbReference type="EMBL" id="CP009896">
    <property type="protein sequence ID" value="AIY15832.1"/>
    <property type="molecule type" value="Genomic_DNA"/>
</dbReference>
<feature type="domain" description="DUF7341" evidence="1">
    <location>
        <begin position="24"/>
        <end position="107"/>
    </location>
</feature>
<keyword evidence="2" id="KW-0808">Transferase</keyword>
<organism evidence="2 3">
    <name type="scientific">Nocardioides simplex</name>
    <name type="common">Arthrobacter simplex</name>
    <dbReference type="NCBI Taxonomy" id="2045"/>
    <lineage>
        <taxon>Bacteria</taxon>
        <taxon>Bacillati</taxon>
        <taxon>Actinomycetota</taxon>
        <taxon>Actinomycetes</taxon>
        <taxon>Propionibacteriales</taxon>
        <taxon>Nocardioidaceae</taxon>
        <taxon>Pimelobacter</taxon>
    </lineage>
</organism>
<reference evidence="2 3" key="1">
    <citation type="journal article" date="2015" name="Genome Announc.">
        <title>Complete Genome Sequence of Steroid-Transforming Nocardioides simplex VKM Ac-2033D.</title>
        <authorList>
            <person name="Shtratnikova V.Y."/>
            <person name="Schelkunov M.I."/>
            <person name="Pekov Y.A."/>
            <person name="Fokina V.V."/>
            <person name="Logacheva M.D."/>
            <person name="Sokolov S.L."/>
            <person name="Bragin E.Y."/>
            <person name="Ashapkin V.V."/>
            <person name="Donova M.V."/>
        </authorList>
    </citation>
    <scope>NUCLEOTIDE SEQUENCE [LARGE SCALE GENOMIC DNA]</scope>
    <source>
        <strain evidence="2 3">VKM Ac-2033D</strain>
    </source>
</reference>
<dbReference type="KEGG" id="psim:KR76_01900"/>
<dbReference type="GO" id="GO:0032259">
    <property type="term" value="P:methylation"/>
    <property type="evidence" value="ECO:0007669"/>
    <property type="project" value="UniProtKB-KW"/>
</dbReference>
<dbReference type="AlphaFoldDB" id="A0A0A1DGU7"/>